<dbReference type="GO" id="GO:0043527">
    <property type="term" value="C:tRNA methyltransferase complex"/>
    <property type="evidence" value="ECO:0007669"/>
    <property type="project" value="TreeGrafter"/>
</dbReference>
<evidence type="ECO:0000313" key="11">
    <source>
        <dbReference type="EMBL" id="SCY64566.1"/>
    </source>
</evidence>
<evidence type="ECO:0000313" key="10">
    <source>
        <dbReference type="EMBL" id="CEG60148.1"/>
    </source>
</evidence>
<accession>A0A098GCG0</accession>
<dbReference type="UniPathway" id="UPA00989"/>
<evidence type="ECO:0000256" key="7">
    <source>
        <dbReference type="ARBA" id="ARBA00060552"/>
    </source>
</evidence>
<evidence type="ECO:0000256" key="6">
    <source>
        <dbReference type="ARBA" id="ARBA00022694"/>
    </source>
</evidence>
<name>A0A098GCG0_LEGMI</name>
<evidence type="ECO:0000256" key="5">
    <source>
        <dbReference type="ARBA" id="ARBA00022691"/>
    </source>
</evidence>
<evidence type="ECO:0000256" key="2">
    <source>
        <dbReference type="ARBA" id="ARBA00003015"/>
    </source>
</evidence>
<dbReference type="EC" id="2.1.1.33" evidence="9"/>
<reference evidence="10" key="1">
    <citation type="submission" date="2014-09" db="EMBL/GenBank/DDBJ databases">
        <authorList>
            <person name="GOMEZ-VALERO Laura"/>
        </authorList>
    </citation>
    <scope>NUCLEOTIDE SEQUENCE</scope>
    <source>
        <strain evidence="10">ATCC33218</strain>
    </source>
</reference>
<keyword evidence="5 9" id="KW-0949">S-adenosyl-L-methionine</keyword>
<dbReference type="PANTHER" id="PTHR23417">
    <property type="entry name" value="3-DEOXY-D-MANNO-OCTULOSONIC-ACID TRANSFERASE/TRNA GUANINE-N 7 - -METHYLTRANSFERASE"/>
    <property type="match status" value="1"/>
</dbReference>
<comment type="pathway">
    <text evidence="7 9">tRNA modification; N(7)-methylguanine-tRNA biosynthesis.</text>
</comment>
<proteinExistence type="inferred from homology"/>
<gene>
    <name evidence="9 10" type="primary">trmB</name>
    <name evidence="10" type="ORF">LMI_0827</name>
    <name evidence="11" type="ORF">SAMN02982997_02359</name>
</gene>
<dbReference type="KEGG" id="tmc:LMI_0827"/>
<dbReference type="RefSeq" id="WP_045098607.1">
    <property type="nucleotide sequence ID" value="NZ_CP020614.1"/>
</dbReference>
<comment type="function">
    <text evidence="2 9">Catalyzes the formation of N(7)-methylguanine at position 46 (m7G46) in tRNA.</text>
</comment>
<dbReference type="InterPro" id="IPR029063">
    <property type="entry name" value="SAM-dependent_MTases_sf"/>
</dbReference>
<dbReference type="InterPro" id="IPR003358">
    <property type="entry name" value="tRNA_(Gua-N-7)_MeTrfase_Trmb"/>
</dbReference>
<evidence type="ECO:0000256" key="3">
    <source>
        <dbReference type="ARBA" id="ARBA00022603"/>
    </source>
</evidence>
<feature type="binding site" evidence="9">
    <location>
        <position position="165"/>
    </location>
    <ligand>
        <name>substrate</name>
    </ligand>
</feature>
<keyword evidence="3 9" id="KW-0489">Methyltransferase</keyword>
<comment type="catalytic activity">
    <reaction evidence="1 9">
        <text>guanosine(46) in tRNA + S-adenosyl-L-methionine = N(7)-methylguanosine(46) in tRNA + S-adenosyl-L-homocysteine</text>
        <dbReference type="Rhea" id="RHEA:42708"/>
        <dbReference type="Rhea" id="RHEA-COMP:10188"/>
        <dbReference type="Rhea" id="RHEA-COMP:10189"/>
        <dbReference type="ChEBI" id="CHEBI:57856"/>
        <dbReference type="ChEBI" id="CHEBI:59789"/>
        <dbReference type="ChEBI" id="CHEBI:74269"/>
        <dbReference type="ChEBI" id="CHEBI:74480"/>
        <dbReference type="EC" id="2.1.1.33"/>
    </reaction>
</comment>
<feature type="binding site" evidence="9">
    <location>
        <position position="54"/>
    </location>
    <ligand>
        <name>S-adenosyl-L-methionine</name>
        <dbReference type="ChEBI" id="CHEBI:59789"/>
    </ligand>
</feature>
<dbReference type="SUPFAM" id="SSF53335">
    <property type="entry name" value="S-adenosyl-L-methionine-dependent methyltransferases"/>
    <property type="match status" value="1"/>
</dbReference>
<dbReference type="Proteomes" id="UP000182998">
    <property type="component" value="Unassembled WGS sequence"/>
</dbReference>
<organism evidence="10 12">
    <name type="scientific">Legionella micdadei</name>
    <name type="common">Tatlockia micdadei</name>
    <dbReference type="NCBI Taxonomy" id="451"/>
    <lineage>
        <taxon>Bacteria</taxon>
        <taxon>Pseudomonadati</taxon>
        <taxon>Pseudomonadota</taxon>
        <taxon>Gammaproteobacteria</taxon>
        <taxon>Legionellales</taxon>
        <taxon>Legionellaceae</taxon>
        <taxon>Legionella</taxon>
    </lineage>
</organism>
<feature type="binding site" evidence="9">
    <location>
        <position position="106"/>
    </location>
    <ligand>
        <name>S-adenosyl-L-methionine</name>
        <dbReference type="ChEBI" id="CHEBI:59789"/>
    </ligand>
</feature>
<dbReference type="Proteomes" id="UP000032414">
    <property type="component" value="Chromosome I"/>
</dbReference>
<evidence type="ECO:0000313" key="13">
    <source>
        <dbReference type="Proteomes" id="UP000182998"/>
    </source>
</evidence>
<dbReference type="PANTHER" id="PTHR23417:SF14">
    <property type="entry name" value="PENTACOTRIPEPTIDE-REPEAT REGION OF PRORP DOMAIN-CONTAINING PROTEIN"/>
    <property type="match status" value="1"/>
</dbReference>
<feature type="binding site" evidence="9">
    <location>
        <position position="133"/>
    </location>
    <ligand>
        <name>substrate</name>
    </ligand>
</feature>
<dbReference type="STRING" id="451.B6N58_11300"/>
<feature type="binding site" evidence="9">
    <location>
        <position position="129"/>
    </location>
    <ligand>
        <name>S-adenosyl-L-methionine</name>
        <dbReference type="ChEBI" id="CHEBI:59789"/>
    </ligand>
</feature>
<dbReference type="PATRIC" id="fig|451.8.peg.417"/>
<evidence type="ECO:0000256" key="9">
    <source>
        <dbReference type="HAMAP-Rule" id="MF_01057"/>
    </source>
</evidence>
<dbReference type="AlphaFoldDB" id="A0A098GCG0"/>
<dbReference type="PROSITE" id="PS51625">
    <property type="entry name" value="SAM_MT_TRMB"/>
    <property type="match status" value="1"/>
</dbReference>
<protein>
    <recommendedName>
        <fullName evidence="9">tRNA (guanine-N(7)-)-methyltransferase</fullName>
        <ecNumber evidence="9">2.1.1.33</ecNumber>
    </recommendedName>
    <alternativeName>
        <fullName evidence="9">tRNA (guanine(46)-N(7))-methyltransferase</fullName>
    </alternativeName>
    <alternativeName>
        <fullName evidence="9">tRNA(m7G46)-methyltransferase</fullName>
    </alternativeName>
</protein>
<dbReference type="Gene3D" id="3.40.50.150">
    <property type="entry name" value="Vaccinia Virus protein VP39"/>
    <property type="match status" value="1"/>
</dbReference>
<dbReference type="FunFam" id="3.40.50.150:FF:000035">
    <property type="entry name" value="tRNA (guanine-N(7)-)-methyltransferase"/>
    <property type="match status" value="1"/>
</dbReference>
<dbReference type="EMBL" id="LN614830">
    <property type="protein sequence ID" value="CEG60148.1"/>
    <property type="molecule type" value="Genomic_DNA"/>
</dbReference>
<sequence length="228" mass="26022">MQRTIKSYVLRGGRVSNRQQLALDHFLQDYELPVENGSWDLQSIFGREAKTIVEIGFGMGASLVAMAQQQPEYNFIGIEVHRAGVGSLVADLHENAITNVRVVSKDAVDVFKHHLLDESLAGIQIFFPDPWPKKRHHKRRLIQPGFVELLASRLELGGFIHCATDWQDYALHMKNVLSQQVMLINTQADNEFSPRPPTRPLTKFEQRGQRLGHGVWDLIYVKQKDNET</sequence>
<reference evidence="12" key="2">
    <citation type="submission" date="2014-09" db="EMBL/GenBank/DDBJ databases">
        <authorList>
            <person name="Gomez-Valero L."/>
        </authorList>
    </citation>
    <scope>NUCLEOTIDE SEQUENCE [LARGE SCALE GENOMIC DNA]</scope>
    <source>
        <strain evidence="12">ATCC33218</strain>
    </source>
</reference>
<feature type="binding site" evidence="9">
    <location>
        <begin position="202"/>
        <end position="205"/>
    </location>
    <ligand>
        <name>substrate</name>
    </ligand>
</feature>
<comment type="similarity">
    <text evidence="8 9">Belongs to the class I-like SAM-binding methyltransferase superfamily. TrmB family.</text>
</comment>
<keyword evidence="6 9" id="KW-0819">tRNA processing</keyword>
<evidence type="ECO:0000256" key="1">
    <source>
        <dbReference type="ARBA" id="ARBA00000142"/>
    </source>
</evidence>
<feature type="binding site" evidence="9">
    <location>
        <position position="79"/>
    </location>
    <ligand>
        <name>S-adenosyl-L-methionine</name>
        <dbReference type="ChEBI" id="CHEBI:59789"/>
    </ligand>
</feature>
<dbReference type="HOGENOM" id="CLU_050910_0_1_6"/>
<evidence type="ECO:0000313" key="12">
    <source>
        <dbReference type="Proteomes" id="UP000032414"/>
    </source>
</evidence>
<dbReference type="EMBL" id="FMVN01000012">
    <property type="protein sequence ID" value="SCY64566.1"/>
    <property type="molecule type" value="Genomic_DNA"/>
</dbReference>
<comment type="caution">
    <text evidence="9">Lacks conserved residue(s) required for the propagation of feature annotation.</text>
</comment>
<dbReference type="Pfam" id="PF02390">
    <property type="entry name" value="Methyltransf_4"/>
    <property type="match status" value="1"/>
</dbReference>
<dbReference type="GO" id="GO:0008176">
    <property type="term" value="F:tRNA (guanine(46)-N7)-methyltransferase activity"/>
    <property type="evidence" value="ECO:0007669"/>
    <property type="project" value="UniProtKB-UniRule"/>
</dbReference>
<evidence type="ECO:0000256" key="8">
    <source>
        <dbReference type="ARBA" id="ARBA00060767"/>
    </source>
</evidence>
<keyword evidence="13" id="KW-1185">Reference proteome</keyword>
<dbReference type="HAMAP" id="MF_01057">
    <property type="entry name" value="tRNA_methyltr_TrmB"/>
    <property type="match status" value="1"/>
</dbReference>
<keyword evidence="4 9" id="KW-0808">Transferase</keyword>
<dbReference type="NCBIfam" id="TIGR00091">
    <property type="entry name" value="tRNA (guanosine(46)-N7)-methyltransferase TrmB"/>
    <property type="match status" value="1"/>
</dbReference>
<dbReference type="InterPro" id="IPR055361">
    <property type="entry name" value="tRNA_methyltr_TrmB_bact"/>
</dbReference>
<reference evidence="11 13" key="3">
    <citation type="submission" date="2016-10" db="EMBL/GenBank/DDBJ databases">
        <authorList>
            <person name="Varghese N."/>
            <person name="Submissions S."/>
        </authorList>
    </citation>
    <scope>NUCLEOTIDE SEQUENCE [LARGE SCALE GENOMIC DNA]</scope>
    <source>
        <strain evidence="11 13">ATCC 33218</strain>
    </source>
</reference>
<evidence type="ECO:0000256" key="4">
    <source>
        <dbReference type="ARBA" id="ARBA00022679"/>
    </source>
</evidence>
<dbReference type="OrthoDB" id="9802090at2"/>